<evidence type="ECO:0000313" key="1">
    <source>
        <dbReference type="EMBL" id="TCS32921.1"/>
    </source>
</evidence>
<proteinExistence type="predicted"/>
<dbReference type="Gene3D" id="1.10.3210.10">
    <property type="entry name" value="Hypothetical protein af1432"/>
    <property type="match status" value="1"/>
</dbReference>
<evidence type="ECO:0000313" key="2">
    <source>
        <dbReference type="Proteomes" id="UP000295382"/>
    </source>
</evidence>
<dbReference type="Proteomes" id="UP000295382">
    <property type="component" value="Unassembled WGS sequence"/>
</dbReference>
<dbReference type="EMBL" id="SLZQ01000019">
    <property type="protein sequence ID" value="TCS32921.1"/>
    <property type="molecule type" value="Genomic_DNA"/>
</dbReference>
<dbReference type="RefSeq" id="WP_207907327.1">
    <property type="nucleotide sequence ID" value="NZ_SLZQ01000019.1"/>
</dbReference>
<keyword evidence="2" id="KW-1185">Reference proteome</keyword>
<dbReference type="AlphaFoldDB" id="A0A4R3HQV8"/>
<evidence type="ECO:0008006" key="3">
    <source>
        <dbReference type="Google" id="ProtNLM"/>
    </source>
</evidence>
<accession>A0A4R3HQV8</accession>
<dbReference type="SUPFAM" id="SSF109604">
    <property type="entry name" value="HD-domain/PDEase-like"/>
    <property type="match status" value="1"/>
</dbReference>
<organism evidence="1 2">
    <name type="scientific">Paucimonas lemoignei</name>
    <name type="common">Pseudomonas lemoignei</name>
    <dbReference type="NCBI Taxonomy" id="29443"/>
    <lineage>
        <taxon>Bacteria</taxon>
        <taxon>Pseudomonadati</taxon>
        <taxon>Pseudomonadota</taxon>
        <taxon>Betaproteobacteria</taxon>
        <taxon>Burkholderiales</taxon>
        <taxon>Burkholderiaceae</taxon>
        <taxon>Paucimonas</taxon>
    </lineage>
</organism>
<comment type="caution">
    <text evidence="1">The sequence shown here is derived from an EMBL/GenBank/DDBJ whole genome shotgun (WGS) entry which is preliminary data.</text>
</comment>
<gene>
    <name evidence="1" type="ORF">EDC30_11932</name>
</gene>
<reference evidence="1 2" key="1">
    <citation type="submission" date="2019-03" db="EMBL/GenBank/DDBJ databases">
        <title>Genomic Encyclopedia of Type Strains, Phase IV (KMG-IV): sequencing the most valuable type-strain genomes for metagenomic binning, comparative biology and taxonomic classification.</title>
        <authorList>
            <person name="Goeker M."/>
        </authorList>
    </citation>
    <scope>NUCLEOTIDE SEQUENCE [LARGE SCALE GENOMIC DNA]</scope>
    <source>
        <strain evidence="1 2">DSM 7445</strain>
    </source>
</reference>
<protein>
    <recommendedName>
        <fullName evidence="3">HD domain-containing protein</fullName>
    </recommendedName>
</protein>
<sequence>MIKASDHSLSASAITPELRADILRQFRLPRHSVHGPSHWARVRYNGMLLSQASGADWQVVELFAFIHDSQRYDDGYDRDHGPRAADYALQTCGKLFQLSDSQLEMLVKACMGHTHEHLTSCVTVQTCWDADRLDLARVGIIPDPYYLGTDLAKDPQMIAQAIARSRGQSSKTHGIIDGLEESLSPLE</sequence>
<name>A0A4R3HQV8_PAULE</name>